<feature type="compositionally biased region" description="Basic and acidic residues" evidence="1">
    <location>
        <begin position="75"/>
        <end position="99"/>
    </location>
</feature>
<protein>
    <submittedName>
        <fullName evidence="2">Uncharacterized protein</fullName>
    </submittedName>
</protein>
<comment type="caution">
    <text evidence="2">The sequence shown here is derived from an EMBL/GenBank/DDBJ whole genome shotgun (WGS) entry which is preliminary data.</text>
</comment>
<keyword evidence="3" id="KW-1185">Reference proteome</keyword>
<feature type="compositionally biased region" description="Polar residues" evidence="1">
    <location>
        <begin position="29"/>
        <end position="41"/>
    </location>
</feature>
<feature type="region of interest" description="Disordered" evidence="1">
    <location>
        <begin position="1"/>
        <end position="159"/>
    </location>
</feature>
<name>A0AA40HPD2_CNENI</name>
<dbReference type="EMBL" id="JAULJE010000015">
    <property type="protein sequence ID" value="KAK1334520.1"/>
    <property type="molecule type" value="Genomic_DNA"/>
</dbReference>
<proteinExistence type="predicted"/>
<evidence type="ECO:0000313" key="3">
    <source>
        <dbReference type="Proteomes" id="UP001177744"/>
    </source>
</evidence>
<gene>
    <name evidence="2" type="ORF">QTO34_005526</name>
</gene>
<feature type="compositionally biased region" description="Low complexity" evidence="1">
    <location>
        <begin position="100"/>
        <end position="110"/>
    </location>
</feature>
<dbReference type="AlphaFoldDB" id="A0AA40HPD2"/>
<feature type="compositionally biased region" description="Pro residues" evidence="1">
    <location>
        <begin position="128"/>
        <end position="139"/>
    </location>
</feature>
<reference evidence="2" key="1">
    <citation type="submission" date="2023-06" db="EMBL/GenBank/DDBJ databases">
        <title>Reference genome for the Northern bat (Eptesicus nilssonii), a most northern bat species.</title>
        <authorList>
            <person name="Laine V.N."/>
            <person name="Pulliainen A.T."/>
            <person name="Lilley T.M."/>
        </authorList>
    </citation>
    <scope>NUCLEOTIDE SEQUENCE</scope>
    <source>
        <strain evidence="2">BLF_Eptnil</strain>
        <tissue evidence="2">Kidney</tissue>
    </source>
</reference>
<accession>A0AA40HPD2</accession>
<feature type="compositionally biased region" description="Polar residues" evidence="1">
    <location>
        <begin position="1"/>
        <end position="14"/>
    </location>
</feature>
<sequence>MRVTSKALSLQSSTQVKVEQQVVEEDSFPMSSSEGPVSHTTEGQDRPEVSVATWVSGQPGPVDGHRRTPPLKPLRPHEPSTSKPEDLEPKEAEPKEAEPKAPAQEAEAAPPVTPEVHPEEQDAELEASPPPELSPPPAASPAAAVEPGRPQRKLRPQHRWMKNPPWSPWWLLPQRRSCLWRAQLKGPLLNVLTLSQRKNSFYPHLLIFSF</sequence>
<evidence type="ECO:0000256" key="1">
    <source>
        <dbReference type="SAM" id="MobiDB-lite"/>
    </source>
</evidence>
<organism evidence="2 3">
    <name type="scientific">Cnephaeus nilssonii</name>
    <name type="common">Northern bat</name>
    <name type="synonym">Eptesicus nilssonii</name>
    <dbReference type="NCBI Taxonomy" id="3371016"/>
    <lineage>
        <taxon>Eukaryota</taxon>
        <taxon>Metazoa</taxon>
        <taxon>Chordata</taxon>
        <taxon>Craniata</taxon>
        <taxon>Vertebrata</taxon>
        <taxon>Euteleostomi</taxon>
        <taxon>Mammalia</taxon>
        <taxon>Eutheria</taxon>
        <taxon>Laurasiatheria</taxon>
        <taxon>Chiroptera</taxon>
        <taxon>Yangochiroptera</taxon>
        <taxon>Vespertilionidae</taxon>
        <taxon>Cnephaeus</taxon>
    </lineage>
</organism>
<feature type="compositionally biased region" description="Basic residues" evidence="1">
    <location>
        <begin position="150"/>
        <end position="159"/>
    </location>
</feature>
<evidence type="ECO:0000313" key="2">
    <source>
        <dbReference type="EMBL" id="KAK1334520.1"/>
    </source>
</evidence>
<dbReference type="Proteomes" id="UP001177744">
    <property type="component" value="Unassembled WGS sequence"/>
</dbReference>